<feature type="domain" description="Solute-binding protein family 3/N-terminal" evidence="2">
    <location>
        <begin position="1"/>
        <end position="228"/>
    </location>
</feature>
<dbReference type="PANTHER" id="PTHR35936:SF17">
    <property type="entry name" value="ARGININE-BINDING EXTRACELLULAR PROTEIN ARTP"/>
    <property type="match status" value="1"/>
</dbReference>
<protein>
    <submittedName>
        <fullName evidence="3">ABC transporter substrate-binding protein</fullName>
    </submittedName>
</protein>
<evidence type="ECO:0000313" key="3">
    <source>
        <dbReference type="EMBL" id="GAA3748435.1"/>
    </source>
</evidence>
<comment type="caution">
    <text evidence="3">The sequence shown here is derived from an EMBL/GenBank/DDBJ whole genome shotgun (WGS) entry which is preliminary data.</text>
</comment>
<dbReference type="SUPFAM" id="SSF53850">
    <property type="entry name" value="Periplasmic binding protein-like II"/>
    <property type="match status" value="1"/>
</dbReference>
<evidence type="ECO:0000259" key="2">
    <source>
        <dbReference type="SMART" id="SM00062"/>
    </source>
</evidence>
<evidence type="ECO:0000256" key="1">
    <source>
        <dbReference type="ARBA" id="ARBA00022729"/>
    </source>
</evidence>
<name>A0ABP7FXG5_9ACTN</name>
<dbReference type="Pfam" id="PF00497">
    <property type="entry name" value="SBP_bac_3"/>
    <property type="match status" value="1"/>
</dbReference>
<dbReference type="Proteomes" id="UP001499884">
    <property type="component" value="Unassembled WGS sequence"/>
</dbReference>
<proteinExistence type="predicted"/>
<dbReference type="PANTHER" id="PTHR35936">
    <property type="entry name" value="MEMBRANE-BOUND LYTIC MUREIN TRANSGLYCOSYLASE F"/>
    <property type="match status" value="1"/>
</dbReference>
<dbReference type="Gene3D" id="3.40.190.10">
    <property type="entry name" value="Periplasmic binding protein-like II"/>
    <property type="match status" value="2"/>
</dbReference>
<evidence type="ECO:0000313" key="4">
    <source>
        <dbReference type="Proteomes" id="UP001499884"/>
    </source>
</evidence>
<dbReference type="InterPro" id="IPR001638">
    <property type="entry name" value="Solute-binding_3/MltF_N"/>
</dbReference>
<dbReference type="EMBL" id="BAABEP010000046">
    <property type="protein sequence ID" value="GAA3748435.1"/>
    <property type="molecule type" value="Genomic_DNA"/>
</dbReference>
<keyword evidence="4" id="KW-1185">Reference proteome</keyword>
<gene>
    <name evidence="3" type="ORF">GCM10023082_50850</name>
</gene>
<sequence>MLRVATVNNYKPFSYTVAGRQTGMLPEMVTAVAQVMGLKAQVSDVDFSSILTGLQARRYDIGMGEYFVYPDRLKVADFVTEWSNHDSFVVDEASSYRPRSLADVCGKRIAVLSGSSGPPAMESARTKCAAAGAPAPQVQTYSVMSGAVLALTSLRVDAVLTGHEVGVALKQDGVAIKATGSVGGGPTATAVSRDPGDAGLAEAIAAAYRTLIKDGTYRAIHKRWGTEYGAIKKPTVYRRGDTPPTYGD</sequence>
<dbReference type="SMART" id="SM00062">
    <property type="entry name" value="PBPb"/>
    <property type="match status" value="1"/>
</dbReference>
<keyword evidence="1" id="KW-0732">Signal</keyword>
<accession>A0ABP7FXG5</accession>
<reference evidence="4" key="1">
    <citation type="journal article" date="2019" name="Int. J. Syst. Evol. Microbiol.">
        <title>The Global Catalogue of Microorganisms (GCM) 10K type strain sequencing project: providing services to taxonomists for standard genome sequencing and annotation.</title>
        <authorList>
            <consortium name="The Broad Institute Genomics Platform"/>
            <consortium name="The Broad Institute Genome Sequencing Center for Infectious Disease"/>
            <person name="Wu L."/>
            <person name="Ma J."/>
        </authorList>
    </citation>
    <scope>NUCLEOTIDE SEQUENCE [LARGE SCALE GENOMIC DNA]</scope>
    <source>
        <strain evidence="4">JCM 30846</strain>
    </source>
</reference>
<organism evidence="3 4">
    <name type="scientific">Streptomyces tremellae</name>
    <dbReference type="NCBI Taxonomy" id="1124239"/>
    <lineage>
        <taxon>Bacteria</taxon>
        <taxon>Bacillati</taxon>
        <taxon>Actinomycetota</taxon>
        <taxon>Actinomycetes</taxon>
        <taxon>Kitasatosporales</taxon>
        <taxon>Streptomycetaceae</taxon>
        <taxon>Streptomyces</taxon>
    </lineage>
</organism>